<gene>
    <name evidence="7" type="ORF">J2T07_002300</name>
</gene>
<dbReference type="EMBL" id="JAUSSK010000003">
    <property type="protein sequence ID" value="MDQ0010110.1"/>
    <property type="molecule type" value="Genomic_DNA"/>
</dbReference>
<evidence type="ECO:0000256" key="3">
    <source>
        <dbReference type="ARBA" id="ARBA00022989"/>
    </source>
</evidence>
<protein>
    <submittedName>
        <fullName evidence="7">Tic20 family protein</fullName>
    </submittedName>
</protein>
<accession>A0ABT9SYN3</accession>
<sequence>MSTPSDQVPPSPPPSPPPYEPTGPVAPNTDDKNIAMLTHLSGIIFSIIVPLIVWLVHKDRAEKSYLVTEAKEALNFQITVLIGYVICWVLAFVIIGAFLTPLLWLFNLVFCIIAAIRVSQTGSYRYPFALRLIA</sequence>
<dbReference type="Proteomes" id="UP001237737">
    <property type="component" value="Unassembled WGS sequence"/>
</dbReference>
<evidence type="ECO:0000256" key="6">
    <source>
        <dbReference type="SAM" id="Phobius"/>
    </source>
</evidence>
<comment type="caution">
    <text evidence="7">The sequence shown here is derived from an EMBL/GenBank/DDBJ whole genome shotgun (WGS) entry which is preliminary data.</text>
</comment>
<keyword evidence="8" id="KW-1185">Reference proteome</keyword>
<feature type="compositionally biased region" description="Pro residues" evidence="5">
    <location>
        <begin position="7"/>
        <end position="21"/>
    </location>
</feature>
<evidence type="ECO:0000313" key="7">
    <source>
        <dbReference type="EMBL" id="MDQ0010110.1"/>
    </source>
</evidence>
<keyword evidence="3 6" id="KW-1133">Transmembrane helix</keyword>
<evidence type="ECO:0000256" key="5">
    <source>
        <dbReference type="SAM" id="MobiDB-lite"/>
    </source>
</evidence>
<feature type="transmembrane region" description="Helical" evidence="6">
    <location>
        <begin position="76"/>
        <end position="95"/>
    </location>
</feature>
<evidence type="ECO:0000313" key="8">
    <source>
        <dbReference type="Proteomes" id="UP001237737"/>
    </source>
</evidence>
<dbReference type="Pfam" id="PF09685">
    <property type="entry name" value="MamF_MmsF"/>
    <property type="match status" value="1"/>
</dbReference>
<evidence type="ECO:0000256" key="2">
    <source>
        <dbReference type="ARBA" id="ARBA00022692"/>
    </source>
</evidence>
<feature type="region of interest" description="Disordered" evidence="5">
    <location>
        <begin position="1"/>
        <end position="25"/>
    </location>
</feature>
<evidence type="ECO:0000256" key="4">
    <source>
        <dbReference type="ARBA" id="ARBA00023136"/>
    </source>
</evidence>
<proteinExistence type="predicted"/>
<dbReference type="RefSeq" id="WP_306850097.1">
    <property type="nucleotide sequence ID" value="NZ_JAUSSK010000003.1"/>
</dbReference>
<feature type="transmembrane region" description="Helical" evidence="6">
    <location>
        <begin position="101"/>
        <end position="118"/>
    </location>
</feature>
<organism evidence="7 8">
    <name type="scientific">Luteibacter jiangsuensis</name>
    <dbReference type="NCBI Taxonomy" id="637577"/>
    <lineage>
        <taxon>Bacteria</taxon>
        <taxon>Pseudomonadati</taxon>
        <taxon>Pseudomonadota</taxon>
        <taxon>Gammaproteobacteria</taxon>
        <taxon>Lysobacterales</taxon>
        <taxon>Rhodanobacteraceae</taxon>
        <taxon>Luteibacter</taxon>
    </lineage>
</organism>
<name>A0ABT9SYN3_9GAMM</name>
<comment type="subcellular location">
    <subcellularLocation>
        <location evidence="1">Membrane</location>
        <topology evidence="1">Multi-pass membrane protein</topology>
    </subcellularLocation>
</comment>
<keyword evidence="2 6" id="KW-0812">Transmembrane</keyword>
<keyword evidence="4 6" id="KW-0472">Membrane</keyword>
<dbReference type="InterPro" id="IPR019109">
    <property type="entry name" value="MamF_MmsF"/>
</dbReference>
<evidence type="ECO:0000256" key="1">
    <source>
        <dbReference type="ARBA" id="ARBA00004141"/>
    </source>
</evidence>
<feature type="transmembrane region" description="Helical" evidence="6">
    <location>
        <begin position="34"/>
        <end position="56"/>
    </location>
</feature>
<reference evidence="7 8" key="1">
    <citation type="submission" date="2023-07" db="EMBL/GenBank/DDBJ databases">
        <title>Sorghum-associated microbial communities from plants grown in Nebraska, USA.</title>
        <authorList>
            <person name="Schachtman D."/>
        </authorList>
    </citation>
    <scope>NUCLEOTIDE SEQUENCE [LARGE SCALE GENOMIC DNA]</scope>
    <source>
        <strain evidence="7 8">CC60</strain>
    </source>
</reference>